<proteinExistence type="predicted"/>
<comment type="caution">
    <text evidence="11">The sequence shown here is derived from an EMBL/GenBank/DDBJ whole genome shotgun (WGS) entry which is preliminary data.</text>
</comment>
<feature type="transmembrane region" description="Helical" evidence="8">
    <location>
        <begin position="277"/>
        <end position="299"/>
    </location>
</feature>
<dbReference type="SUPFAM" id="SSF52540">
    <property type="entry name" value="P-loop containing nucleoside triphosphate hydrolases"/>
    <property type="match status" value="1"/>
</dbReference>
<reference evidence="11" key="1">
    <citation type="journal article" date="2014" name="Int. J. Syst. Evol. Microbiol.">
        <title>Complete genome sequence of Corynebacterium casei LMG S-19264T (=DSM 44701T), isolated from a smear-ripened cheese.</title>
        <authorList>
            <consortium name="US DOE Joint Genome Institute (JGI-PGF)"/>
            <person name="Walter F."/>
            <person name="Albersmeier A."/>
            <person name="Kalinowski J."/>
            <person name="Ruckert C."/>
        </authorList>
    </citation>
    <scope>NUCLEOTIDE SEQUENCE</scope>
    <source>
        <strain evidence="11">JCM 14371</strain>
    </source>
</reference>
<evidence type="ECO:0000259" key="10">
    <source>
        <dbReference type="PROSITE" id="PS50929"/>
    </source>
</evidence>
<dbReference type="Pfam" id="PF00664">
    <property type="entry name" value="ABC_membrane"/>
    <property type="match status" value="1"/>
</dbReference>
<dbReference type="InterPro" id="IPR003593">
    <property type="entry name" value="AAA+_ATPase"/>
</dbReference>
<gene>
    <name evidence="11" type="ORF">GCM10008939_14500</name>
</gene>
<dbReference type="InterPro" id="IPR036640">
    <property type="entry name" value="ABC1_TM_sf"/>
</dbReference>
<dbReference type="GO" id="GO:0015421">
    <property type="term" value="F:ABC-type oligopeptide transporter activity"/>
    <property type="evidence" value="ECO:0007669"/>
    <property type="project" value="TreeGrafter"/>
</dbReference>
<dbReference type="GO" id="GO:0016887">
    <property type="term" value="F:ATP hydrolysis activity"/>
    <property type="evidence" value="ECO:0007669"/>
    <property type="project" value="InterPro"/>
</dbReference>
<feature type="domain" description="ABC transmembrane type-1" evidence="10">
    <location>
        <begin position="46"/>
        <end position="337"/>
    </location>
</feature>
<dbReference type="InterPro" id="IPR011527">
    <property type="entry name" value="ABC1_TM_dom"/>
</dbReference>
<feature type="transmembrane region" description="Helical" evidence="8">
    <location>
        <begin position="191"/>
        <end position="211"/>
    </location>
</feature>
<dbReference type="GO" id="GO:0005524">
    <property type="term" value="F:ATP binding"/>
    <property type="evidence" value="ECO:0007669"/>
    <property type="project" value="UniProtKB-KW"/>
</dbReference>
<dbReference type="EMBL" id="BMOE01000003">
    <property type="protein sequence ID" value="GGJ71193.1"/>
    <property type="molecule type" value="Genomic_DNA"/>
</dbReference>
<keyword evidence="12" id="KW-1185">Reference proteome</keyword>
<feature type="transmembrane region" description="Helical" evidence="8">
    <location>
        <begin position="46"/>
        <end position="69"/>
    </location>
</feature>
<reference evidence="11" key="2">
    <citation type="submission" date="2020-09" db="EMBL/GenBank/DDBJ databases">
        <authorList>
            <person name="Sun Q."/>
            <person name="Ohkuma M."/>
        </authorList>
    </citation>
    <scope>NUCLEOTIDE SEQUENCE</scope>
    <source>
        <strain evidence="11">JCM 14371</strain>
    </source>
</reference>
<dbReference type="Pfam" id="PF00005">
    <property type="entry name" value="ABC_tran"/>
    <property type="match status" value="1"/>
</dbReference>
<keyword evidence="6 8" id="KW-0472">Membrane</keyword>
<dbReference type="PANTHER" id="PTHR43394:SF1">
    <property type="entry name" value="ATP-BINDING CASSETTE SUB-FAMILY B MEMBER 10, MITOCHONDRIAL"/>
    <property type="match status" value="1"/>
</dbReference>
<evidence type="ECO:0000256" key="2">
    <source>
        <dbReference type="ARBA" id="ARBA00022692"/>
    </source>
</evidence>
<accession>A0A917PCS2</accession>
<evidence type="ECO:0000256" key="5">
    <source>
        <dbReference type="ARBA" id="ARBA00022989"/>
    </source>
</evidence>
<dbReference type="Gene3D" id="3.40.50.300">
    <property type="entry name" value="P-loop containing nucleotide triphosphate hydrolases"/>
    <property type="match status" value="1"/>
</dbReference>
<evidence type="ECO:0000259" key="9">
    <source>
        <dbReference type="PROSITE" id="PS50893"/>
    </source>
</evidence>
<evidence type="ECO:0000256" key="3">
    <source>
        <dbReference type="ARBA" id="ARBA00022741"/>
    </source>
</evidence>
<organism evidence="11 12">
    <name type="scientific">Deinococcus aquiradiocola</name>
    <dbReference type="NCBI Taxonomy" id="393059"/>
    <lineage>
        <taxon>Bacteria</taxon>
        <taxon>Thermotogati</taxon>
        <taxon>Deinococcota</taxon>
        <taxon>Deinococci</taxon>
        <taxon>Deinococcales</taxon>
        <taxon>Deinococcaceae</taxon>
        <taxon>Deinococcus</taxon>
    </lineage>
</organism>
<name>A0A917PCS2_9DEIO</name>
<evidence type="ECO:0000313" key="11">
    <source>
        <dbReference type="EMBL" id="GGJ71193.1"/>
    </source>
</evidence>
<feature type="transmembrane region" description="Helical" evidence="8">
    <location>
        <begin position="162"/>
        <end position="185"/>
    </location>
</feature>
<sequence>MTPPPRPRPPVNPDAPVSTPDARTQLRDLLATVRLVWQSSPGHTTVLLTLSFLGAFLPAATLYTTKLLVDAVGKATTGNLGAVGGYPHLVQLLALQVGVGALGAVLASFQNTSRELLGDRLQNRITLQILRKAVGLEVERFEDAETYDALQNAYREVGVRPLGVLTQLISLLQAVITLGSIGVLMARLGPLVLPLVLIASVPGVIIQNRFGTESYRMLRRRTQDARVQNYLGSVLTSDALVKEVRLFNFEPYLLQRWQDYYLKFRAQLVPLVQRRNAWTLAASLLSAALVGVATLGVLARAARGEITVGDFSLFALGIAQVQAQFSGLLTGVSGIYQNLLYIRNLFEFLELPTRDLDAGETWEGPIHTIDFQDVSFSYPLTTRAVLNGLSFTVRRGEALALVGENGAGKTTAIKLLTRLFQPTGGRILLNGQDAARFSARSVQAEMSIIFQDFGQYQMTARENVVLNGEGNAAQVEQAAEWSGAQEVLAGLPAGYDTMLGRMFSGGRQLSGGQWQKVALARLYYRPASVLVFDEPTAALDAAAEYETVTRLREQAGERITVIISHRFSTVRLADRIVVLEDGHVSESGSHAELMAQDGRYASLYRLQASGYAD</sequence>
<dbReference type="Proteomes" id="UP000635726">
    <property type="component" value="Unassembled WGS sequence"/>
</dbReference>
<dbReference type="Gene3D" id="1.20.1560.10">
    <property type="entry name" value="ABC transporter type 1, transmembrane domain"/>
    <property type="match status" value="1"/>
</dbReference>
<feature type="domain" description="ABC transporter" evidence="9">
    <location>
        <begin position="369"/>
        <end position="606"/>
    </location>
</feature>
<protein>
    <submittedName>
        <fullName evidence="11">HlyB/MsbA family ABC transporter</fullName>
    </submittedName>
</protein>
<dbReference type="PANTHER" id="PTHR43394">
    <property type="entry name" value="ATP-DEPENDENT PERMEASE MDL1, MITOCHONDRIAL"/>
    <property type="match status" value="1"/>
</dbReference>
<keyword evidence="3" id="KW-0547">Nucleotide-binding</keyword>
<dbReference type="AlphaFoldDB" id="A0A917PCS2"/>
<feature type="compositionally biased region" description="Pro residues" evidence="7">
    <location>
        <begin position="1"/>
        <end position="13"/>
    </location>
</feature>
<keyword evidence="5 8" id="KW-1133">Transmembrane helix</keyword>
<dbReference type="SUPFAM" id="SSF90123">
    <property type="entry name" value="ABC transporter transmembrane region"/>
    <property type="match status" value="1"/>
</dbReference>
<dbReference type="PROSITE" id="PS50929">
    <property type="entry name" value="ABC_TM1F"/>
    <property type="match status" value="1"/>
</dbReference>
<evidence type="ECO:0000256" key="1">
    <source>
        <dbReference type="ARBA" id="ARBA00004651"/>
    </source>
</evidence>
<feature type="region of interest" description="Disordered" evidence="7">
    <location>
        <begin position="1"/>
        <end position="20"/>
    </location>
</feature>
<evidence type="ECO:0000256" key="8">
    <source>
        <dbReference type="SAM" id="Phobius"/>
    </source>
</evidence>
<evidence type="ECO:0000256" key="4">
    <source>
        <dbReference type="ARBA" id="ARBA00022840"/>
    </source>
</evidence>
<keyword evidence="2 8" id="KW-0812">Transmembrane</keyword>
<dbReference type="PROSITE" id="PS50893">
    <property type="entry name" value="ABC_TRANSPORTER_2"/>
    <property type="match status" value="1"/>
</dbReference>
<dbReference type="InterPro" id="IPR027417">
    <property type="entry name" value="P-loop_NTPase"/>
</dbReference>
<evidence type="ECO:0000256" key="6">
    <source>
        <dbReference type="ARBA" id="ARBA00023136"/>
    </source>
</evidence>
<comment type="subcellular location">
    <subcellularLocation>
        <location evidence="1">Cell membrane</location>
        <topology evidence="1">Multi-pass membrane protein</topology>
    </subcellularLocation>
</comment>
<dbReference type="PROSITE" id="PS00211">
    <property type="entry name" value="ABC_TRANSPORTER_1"/>
    <property type="match status" value="1"/>
</dbReference>
<dbReference type="InterPro" id="IPR017871">
    <property type="entry name" value="ABC_transporter-like_CS"/>
</dbReference>
<dbReference type="InterPro" id="IPR039421">
    <property type="entry name" value="Type_1_exporter"/>
</dbReference>
<evidence type="ECO:0000256" key="7">
    <source>
        <dbReference type="SAM" id="MobiDB-lite"/>
    </source>
</evidence>
<dbReference type="SMART" id="SM00382">
    <property type="entry name" value="AAA"/>
    <property type="match status" value="1"/>
</dbReference>
<dbReference type="InterPro" id="IPR003439">
    <property type="entry name" value="ABC_transporter-like_ATP-bd"/>
</dbReference>
<keyword evidence="4" id="KW-0067">ATP-binding</keyword>
<dbReference type="GO" id="GO:0005886">
    <property type="term" value="C:plasma membrane"/>
    <property type="evidence" value="ECO:0007669"/>
    <property type="project" value="UniProtKB-SubCell"/>
</dbReference>
<evidence type="ECO:0000313" key="12">
    <source>
        <dbReference type="Proteomes" id="UP000635726"/>
    </source>
</evidence>
<feature type="transmembrane region" description="Helical" evidence="8">
    <location>
        <begin position="89"/>
        <end position="109"/>
    </location>
</feature>